<reference evidence="11" key="1">
    <citation type="submission" date="2022-01" db="UniProtKB">
        <authorList>
            <consortium name="EnsemblMetazoa"/>
        </authorList>
    </citation>
    <scope>IDENTIFICATION</scope>
</reference>
<accession>A0A8I6RU77</accession>
<dbReference type="GO" id="GO:0060070">
    <property type="term" value="P:canonical Wnt signaling pathway"/>
    <property type="evidence" value="ECO:0007669"/>
    <property type="project" value="TreeGrafter"/>
</dbReference>
<dbReference type="InterPro" id="IPR005817">
    <property type="entry name" value="Wnt"/>
</dbReference>
<dbReference type="EnsemblMetazoa" id="XM_014394318.2">
    <property type="protein sequence ID" value="XP_014249804.1"/>
    <property type="gene ID" value="LOC106666840"/>
</dbReference>
<feature type="signal peptide" evidence="10">
    <location>
        <begin position="1"/>
        <end position="18"/>
    </location>
</feature>
<dbReference type="GO" id="GO:0005125">
    <property type="term" value="F:cytokine activity"/>
    <property type="evidence" value="ECO:0007669"/>
    <property type="project" value="TreeGrafter"/>
</dbReference>
<evidence type="ECO:0000313" key="11">
    <source>
        <dbReference type="EnsemblMetazoa" id="XP_014249804.1"/>
    </source>
</evidence>
<dbReference type="PRINTS" id="PR01349">
    <property type="entry name" value="WNTPROTEIN"/>
</dbReference>
<keyword evidence="12" id="KW-1185">Reference proteome</keyword>
<comment type="subcellular location">
    <subcellularLocation>
        <location evidence="1 9">Secreted</location>
        <location evidence="1 9">Extracellular space</location>
        <location evidence="1 9">Extracellular matrix</location>
    </subcellularLocation>
</comment>
<keyword evidence="6 9" id="KW-0879">Wnt signaling pathway</keyword>
<keyword evidence="10" id="KW-0732">Signal</keyword>
<feature type="chain" id="PRO_5035176378" description="Protein Wnt" evidence="10">
    <location>
        <begin position="19"/>
        <end position="352"/>
    </location>
</feature>
<evidence type="ECO:0000256" key="9">
    <source>
        <dbReference type="RuleBase" id="RU003500"/>
    </source>
</evidence>
<dbReference type="OrthoDB" id="5945655at2759"/>
<evidence type="ECO:0000256" key="6">
    <source>
        <dbReference type="ARBA" id="ARBA00022687"/>
    </source>
</evidence>
<dbReference type="GO" id="GO:0045165">
    <property type="term" value="P:cell fate commitment"/>
    <property type="evidence" value="ECO:0007669"/>
    <property type="project" value="TreeGrafter"/>
</dbReference>
<dbReference type="AlphaFoldDB" id="A0A8I6RU77"/>
<protein>
    <recommendedName>
        <fullName evidence="9">Protein Wnt</fullName>
    </recommendedName>
</protein>
<sequence length="352" mass="40086">MYLLVLLMTTNFFTTSTGLVVRGSTVCRTFAGLERKQIDVCRRHPELTMAAVQGLATAVKECQFQFRWHRWNCSSLMTKNKNPHTSFILKRGYRESGFAHAITSAGVAHSVARSCAQGKILECGCEPLSRHRSTSKSWKWGGCSHNLQFGIDFSTKFLDVRESNNGDIQSRVNLHNNEAGRLAVARNMEIRCKCHGVSGSCELKTCWRAAPDFRRVGAALKDRFREAVMVEESNQGGSEFTFLERRRGRRRRKKKKRKKKKSRANDLAESILFYEKSPSFCELDTRLEVPGTTGRICNRNGRGVDGCGSLCCGRGYNIIRRRKTDRCNCKFHWCCYVTCRNCTSDEWITVCK</sequence>
<evidence type="ECO:0000256" key="1">
    <source>
        <dbReference type="ARBA" id="ARBA00004498"/>
    </source>
</evidence>
<evidence type="ECO:0000256" key="7">
    <source>
        <dbReference type="ARBA" id="ARBA00023157"/>
    </source>
</evidence>
<dbReference type="GO" id="GO:0007517">
    <property type="term" value="P:muscle organ development"/>
    <property type="evidence" value="ECO:0007669"/>
    <property type="project" value="UniProtKB-ARBA"/>
</dbReference>
<dbReference type="GO" id="GO:0060560">
    <property type="term" value="P:developmental growth involved in morphogenesis"/>
    <property type="evidence" value="ECO:0007669"/>
    <property type="project" value="UniProtKB-ARBA"/>
</dbReference>
<dbReference type="FunFam" id="3.30.2460.20:FF:000001">
    <property type="entry name" value="Wnt homolog"/>
    <property type="match status" value="1"/>
</dbReference>
<dbReference type="CTD" id="34011"/>
<evidence type="ECO:0000256" key="10">
    <source>
        <dbReference type="SAM" id="SignalP"/>
    </source>
</evidence>
<dbReference type="GeneID" id="106666840"/>
<dbReference type="GO" id="GO:0030182">
    <property type="term" value="P:neuron differentiation"/>
    <property type="evidence" value="ECO:0007669"/>
    <property type="project" value="TreeGrafter"/>
</dbReference>
<dbReference type="PROSITE" id="PS00246">
    <property type="entry name" value="WNT1"/>
    <property type="match status" value="1"/>
</dbReference>
<evidence type="ECO:0000256" key="4">
    <source>
        <dbReference type="ARBA" id="ARBA00022525"/>
    </source>
</evidence>
<dbReference type="KEGG" id="clec:106666840"/>
<evidence type="ECO:0000256" key="2">
    <source>
        <dbReference type="ARBA" id="ARBA00005683"/>
    </source>
</evidence>
<evidence type="ECO:0000313" key="12">
    <source>
        <dbReference type="Proteomes" id="UP000494040"/>
    </source>
</evidence>
<dbReference type="InterPro" id="IPR018161">
    <property type="entry name" value="Wnt_CS"/>
</dbReference>
<dbReference type="SMART" id="SM00097">
    <property type="entry name" value="WNT1"/>
    <property type="match status" value="1"/>
</dbReference>
<dbReference type="Proteomes" id="UP000494040">
    <property type="component" value="Unassembled WGS sequence"/>
</dbReference>
<dbReference type="CDD" id="cd19342">
    <property type="entry name" value="Wnt_Wnt10"/>
    <property type="match status" value="1"/>
</dbReference>
<comment type="function">
    <text evidence="9">Ligand for members of the frizzled family of seven transmembrane receptors.</text>
</comment>
<dbReference type="Gene3D" id="3.30.2460.20">
    <property type="match status" value="1"/>
</dbReference>
<proteinExistence type="inferred from homology"/>
<comment type="similarity">
    <text evidence="2 9">Belongs to the Wnt family.</text>
</comment>
<dbReference type="RefSeq" id="XP_014249804.1">
    <property type="nucleotide sequence ID" value="XM_014394318.2"/>
</dbReference>
<keyword evidence="7" id="KW-1015">Disulfide bond</keyword>
<dbReference type="PANTHER" id="PTHR12027:SF98">
    <property type="entry name" value="PROTEIN WNT"/>
    <property type="match status" value="1"/>
</dbReference>
<dbReference type="Pfam" id="PF00110">
    <property type="entry name" value="wnt"/>
    <property type="match status" value="1"/>
</dbReference>
<dbReference type="GO" id="GO:0005615">
    <property type="term" value="C:extracellular space"/>
    <property type="evidence" value="ECO:0007669"/>
    <property type="project" value="TreeGrafter"/>
</dbReference>
<organism evidence="11 12">
    <name type="scientific">Cimex lectularius</name>
    <name type="common">Bed bug</name>
    <name type="synonym">Acanthia lectularia</name>
    <dbReference type="NCBI Taxonomy" id="79782"/>
    <lineage>
        <taxon>Eukaryota</taxon>
        <taxon>Metazoa</taxon>
        <taxon>Ecdysozoa</taxon>
        <taxon>Arthropoda</taxon>
        <taxon>Hexapoda</taxon>
        <taxon>Insecta</taxon>
        <taxon>Pterygota</taxon>
        <taxon>Neoptera</taxon>
        <taxon>Paraneoptera</taxon>
        <taxon>Hemiptera</taxon>
        <taxon>Heteroptera</taxon>
        <taxon>Panheteroptera</taxon>
        <taxon>Cimicomorpha</taxon>
        <taxon>Cimicidae</taxon>
        <taxon>Cimex</taxon>
    </lineage>
</organism>
<dbReference type="GO" id="GO:0000902">
    <property type="term" value="P:cell morphogenesis"/>
    <property type="evidence" value="ECO:0007669"/>
    <property type="project" value="UniProtKB-ARBA"/>
</dbReference>
<dbReference type="GO" id="GO:0005109">
    <property type="term" value="F:frizzled binding"/>
    <property type="evidence" value="ECO:0007669"/>
    <property type="project" value="TreeGrafter"/>
</dbReference>
<keyword evidence="8" id="KW-0449">Lipoprotein</keyword>
<keyword evidence="5" id="KW-0272">Extracellular matrix</keyword>
<keyword evidence="3 9" id="KW-0217">Developmental protein</keyword>
<dbReference type="OMA" id="ATCLMSN"/>
<dbReference type="InterPro" id="IPR043158">
    <property type="entry name" value="Wnt_C"/>
</dbReference>
<dbReference type="PANTHER" id="PTHR12027">
    <property type="entry name" value="WNT RELATED"/>
    <property type="match status" value="1"/>
</dbReference>
<keyword evidence="4" id="KW-0964">Secreted</keyword>
<evidence type="ECO:0000256" key="3">
    <source>
        <dbReference type="ARBA" id="ARBA00022473"/>
    </source>
</evidence>
<evidence type="ECO:0000256" key="5">
    <source>
        <dbReference type="ARBA" id="ARBA00022530"/>
    </source>
</evidence>
<name>A0A8I6RU77_CIMLE</name>
<evidence type="ECO:0000256" key="8">
    <source>
        <dbReference type="ARBA" id="ARBA00023288"/>
    </source>
</evidence>